<evidence type="ECO:0000313" key="1">
    <source>
        <dbReference type="EMBL" id="GFB22974.1"/>
    </source>
</evidence>
<name>A0A699L6W3_TANCI</name>
<dbReference type="AlphaFoldDB" id="A0A699L6W3"/>
<reference evidence="1" key="1">
    <citation type="journal article" date="2019" name="Sci. Rep.">
        <title>Draft genome of Tanacetum cinerariifolium, the natural source of mosquito coil.</title>
        <authorList>
            <person name="Yamashiro T."/>
            <person name="Shiraishi A."/>
            <person name="Satake H."/>
            <person name="Nakayama K."/>
        </authorList>
    </citation>
    <scope>NUCLEOTIDE SEQUENCE</scope>
</reference>
<protein>
    <submittedName>
        <fullName evidence="1">Integrase, catalytic region, zinc finger, CCHC-type, peptidase aspartic, catalytic</fullName>
    </submittedName>
</protein>
<dbReference type="EMBL" id="BKCJ010580637">
    <property type="protein sequence ID" value="GFB22974.1"/>
    <property type="molecule type" value="Genomic_DNA"/>
</dbReference>
<comment type="caution">
    <text evidence="1">The sequence shown here is derived from an EMBL/GenBank/DDBJ whole genome shotgun (WGS) entry which is preliminary data.</text>
</comment>
<proteinExistence type="predicted"/>
<sequence>MTGNLKLLCNFVEKYLGTVRFGNDHFATILGYEDLVQGNVMIKRGNDLHTGTRGSDLYTIALQESSSPTPICFMAKASPA</sequence>
<organism evidence="1">
    <name type="scientific">Tanacetum cinerariifolium</name>
    <name type="common">Dalmatian daisy</name>
    <name type="synonym">Chrysanthemum cinerariifolium</name>
    <dbReference type="NCBI Taxonomy" id="118510"/>
    <lineage>
        <taxon>Eukaryota</taxon>
        <taxon>Viridiplantae</taxon>
        <taxon>Streptophyta</taxon>
        <taxon>Embryophyta</taxon>
        <taxon>Tracheophyta</taxon>
        <taxon>Spermatophyta</taxon>
        <taxon>Magnoliopsida</taxon>
        <taxon>eudicotyledons</taxon>
        <taxon>Gunneridae</taxon>
        <taxon>Pentapetalae</taxon>
        <taxon>asterids</taxon>
        <taxon>campanulids</taxon>
        <taxon>Asterales</taxon>
        <taxon>Asteraceae</taxon>
        <taxon>Asteroideae</taxon>
        <taxon>Anthemideae</taxon>
        <taxon>Anthemidinae</taxon>
        <taxon>Tanacetum</taxon>
    </lineage>
</organism>
<gene>
    <name evidence="1" type="ORF">Tci_694945</name>
</gene>
<accession>A0A699L6W3</accession>